<dbReference type="InterPro" id="IPR015424">
    <property type="entry name" value="PyrdxlP-dep_Trfase"/>
</dbReference>
<dbReference type="GO" id="GO:0019346">
    <property type="term" value="P:transsulfuration"/>
    <property type="evidence" value="ECO:0007669"/>
    <property type="project" value="InterPro"/>
</dbReference>
<dbReference type="GO" id="GO:0005737">
    <property type="term" value="C:cytoplasm"/>
    <property type="evidence" value="ECO:0007669"/>
    <property type="project" value="TreeGrafter"/>
</dbReference>
<proteinExistence type="inferred from homology"/>
<keyword evidence="11" id="KW-1185">Reference proteome</keyword>
<evidence type="ECO:0000256" key="1">
    <source>
        <dbReference type="ARBA" id="ARBA00001933"/>
    </source>
</evidence>
<dbReference type="Pfam" id="PF01053">
    <property type="entry name" value="Cys_Met_Meta_PP"/>
    <property type="match status" value="2"/>
</dbReference>
<evidence type="ECO:0000313" key="10">
    <source>
        <dbReference type="EMBL" id="ORX37172.1"/>
    </source>
</evidence>
<dbReference type="SUPFAM" id="SSF53383">
    <property type="entry name" value="PLP-dependent transferases"/>
    <property type="match status" value="1"/>
</dbReference>
<name>A0A1Y1UGL8_9TREE</name>
<evidence type="ECO:0000256" key="2">
    <source>
        <dbReference type="ARBA" id="ARBA00005038"/>
    </source>
</evidence>
<evidence type="ECO:0000256" key="7">
    <source>
        <dbReference type="ARBA" id="ARBA00029853"/>
    </source>
</evidence>
<dbReference type="InParanoid" id="A0A1Y1UGL8"/>
<reference evidence="10 11" key="1">
    <citation type="submission" date="2017-03" db="EMBL/GenBank/DDBJ databases">
        <title>Widespread Adenine N6-methylation of Active Genes in Fungi.</title>
        <authorList>
            <consortium name="DOE Joint Genome Institute"/>
            <person name="Mondo S.J."/>
            <person name="Dannebaum R.O."/>
            <person name="Kuo R.C."/>
            <person name="Louie K.B."/>
            <person name="Bewick A.J."/>
            <person name="Labutti K."/>
            <person name="Haridas S."/>
            <person name="Kuo A."/>
            <person name="Salamov A."/>
            <person name="Ahrendt S.R."/>
            <person name="Lau R."/>
            <person name="Bowen B.P."/>
            <person name="Lipzen A."/>
            <person name="Sullivan W."/>
            <person name="Andreopoulos W.B."/>
            <person name="Clum A."/>
            <person name="Lindquist E."/>
            <person name="Daum C."/>
            <person name="Northen T.R."/>
            <person name="Ramamoorthy G."/>
            <person name="Schmitz R.J."/>
            <person name="Gryganskyi A."/>
            <person name="Culley D."/>
            <person name="Magnuson J."/>
            <person name="James T.Y."/>
            <person name="O'Malley M.A."/>
            <person name="Stajich J.E."/>
            <person name="Spatafora J.W."/>
            <person name="Visel A."/>
            <person name="Grigoriev I.V."/>
        </authorList>
    </citation>
    <scope>NUCLEOTIDE SEQUENCE [LARGE SCALE GENOMIC DNA]</scope>
    <source>
        <strain evidence="10 11">NRRL Y-17943</strain>
    </source>
</reference>
<dbReference type="Gene3D" id="3.40.640.10">
    <property type="entry name" value="Type I PLP-dependent aspartate aminotransferase-like (Major domain)"/>
    <property type="match status" value="1"/>
</dbReference>
<keyword evidence="5 8" id="KW-0663">Pyridoxal phosphate</keyword>
<evidence type="ECO:0000313" key="11">
    <source>
        <dbReference type="Proteomes" id="UP000193218"/>
    </source>
</evidence>
<dbReference type="OrthoDB" id="3512640at2759"/>
<evidence type="ECO:0000256" key="5">
    <source>
        <dbReference type="ARBA" id="ARBA00022898"/>
    </source>
</evidence>
<sequence>MANHKQGQEENTHHYATRSIHVGSEPDPSTGSVVPNLSVATTYLQYGIGKHHGYEYSRSDNPTRNALERLITSLETCPQREDGTETLVYASGSAATSALCQWVSLPEVEGGAGGGHGPGNGGHVLAVNDVYGGTARYLARTAKSTGLEVTFLDMEKAGEEGIRSHIRDDTKIIWLELPTNPMLLVPPLSLISKIVESLPHRPLIVCDTTFLSSYFFTPLSNCPGPPLADIVLSSLSKYSGGHSDIILGSLTVSARVKDRALRGLRFIQNSTGGIPSPRDCHLMIRSLKTLGLRALKHGMNALQVASWLKTCPLVEKVRYPGLNGDGAFHTVEGLLSTNAKRELEFLGWQFPFKPSPTENSTGGLAHLRSLGIPFGGVVSFVLKDAPSEAVERFVTSLKIIFLAESLGGAESLIEVPYAMTHAQLPEETKAALGITHNLIRLSVGIEDAEDLIEDLTQAMRAANN</sequence>
<evidence type="ECO:0000256" key="4">
    <source>
        <dbReference type="ARBA" id="ARBA00012085"/>
    </source>
</evidence>
<dbReference type="GO" id="GO:0030170">
    <property type="term" value="F:pyridoxal phosphate binding"/>
    <property type="evidence" value="ECO:0007669"/>
    <property type="project" value="InterPro"/>
</dbReference>
<evidence type="ECO:0000256" key="6">
    <source>
        <dbReference type="ARBA" id="ARBA00023192"/>
    </source>
</evidence>
<protein>
    <recommendedName>
        <fullName evidence="4">cystathionine gamma-lyase</fullName>
        <ecNumber evidence="4">4.4.1.1</ecNumber>
    </recommendedName>
    <alternativeName>
        <fullName evidence="7">Gamma-cystathionase</fullName>
    </alternativeName>
</protein>
<dbReference type="InterPro" id="IPR015422">
    <property type="entry name" value="PyrdxlP-dep_Trfase_small"/>
</dbReference>
<comment type="caution">
    <text evidence="10">The sequence shown here is derived from an EMBL/GenBank/DDBJ whole genome shotgun (WGS) entry which is preliminary data.</text>
</comment>
<dbReference type="GeneID" id="33557570"/>
<dbReference type="RefSeq" id="XP_021871210.1">
    <property type="nucleotide sequence ID" value="XM_022015761.1"/>
</dbReference>
<comment type="similarity">
    <text evidence="3 9">Belongs to the trans-sulfuration enzymes family.</text>
</comment>
<dbReference type="PANTHER" id="PTHR11808:SF15">
    <property type="entry name" value="CYSTATHIONINE GAMMA-LYASE"/>
    <property type="match status" value="1"/>
</dbReference>
<dbReference type="Proteomes" id="UP000193218">
    <property type="component" value="Unassembled WGS sequence"/>
</dbReference>
<dbReference type="EC" id="4.4.1.1" evidence="4"/>
<evidence type="ECO:0000256" key="9">
    <source>
        <dbReference type="RuleBase" id="RU362118"/>
    </source>
</evidence>
<dbReference type="InterPro" id="IPR015421">
    <property type="entry name" value="PyrdxlP-dep_Trfase_major"/>
</dbReference>
<gene>
    <name evidence="10" type="ORF">BD324DRAFT_625061</name>
</gene>
<accession>A0A1Y1UGL8</accession>
<dbReference type="PANTHER" id="PTHR11808">
    <property type="entry name" value="TRANS-SULFURATION ENZYME FAMILY MEMBER"/>
    <property type="match status" value="1"/>
</dbReference>
<keyword evidence="10" id="KW-0456">Lyase</keyword>
<dbReference type="Gene3D" id="3.90.1150.10">
    <property type="entry name" value="Aspartate Aminotransferase, domain 1"/>
    <property type="match status" value="1"/>
</dbReference>
<comment type="pathway">
    <text evidence="2">Amino-acid biosynthesis; L-cysteine biosynthesis; L-cysteine from L-homocysteine and L-serine: step 2/2.</text>
</comment>
<dbReference type="PIRSF" id="PIRSF001434">
    <property type="entry name" value="CGS"/>
    <property type="match status" value="1"/>
</dbReference>
<feature type="modified residue" description="N6-(pyridoxal phosphate)lysine" evidence="8">
    <location>
        <position position="237"/>
    </location>
</feature>
<dbReference type="InterPro" id="IPR000277">
    <property type="entry name" value="Cys/Met-Metab_PyrdxlP-dep_enz"/>
</dbReference>
<evidence type="ECO:0000256" key="3">
    <source>
        <dbReference type="ARBA" id="ARBA00009077"/>
    </source>
</evidence>
<dbReference type="GO" id="GO:0019343">
    <property type="term" value="P:cysteine biosynthetic process via cystathionine"/>
    <property type="evidence" value="ECO:0007669"/>
    <property type="project" value="TreeGrafter"/>
</dbReference>
<evidence type="ECO:0000256" key="8">
    <source>
        <dbReference type="PIRSR" id="PIRSR001434-2"/>
    </source>
</evidence>
<dbReference type="STRING" id="4999.A0A1Y1UGL8"/>
<organism evidence="10 11">
    <name type="scientific">Kockovaella imperatae</name>
    <dbReference type="NCBI Taxonomy" id="4999"/>
    <lineage>
        <taxon>Eukaryota</taxon>
        <taxon>Fungi</taxon>
        <taxon>Dikarya</taxon>
        <taxon>Basidiomycota</taxon>
        <taxon>Agaricomycotina</taxon>
        <taxon>Tremellomycetes</taxon>
        <taxon>Tremellales</taxon>
        <taxon>Cuniculitremaceae</taxon>
        <taxon>Kockovaella</taxon>
    </lineage>
</organism>
<dbReference type="AlphaFoldDB" id="A0A1Y1UGL8"/>
<dbReference type="FunCoup" id="A0A1Y1UGL8">
    <property type="interactions" value="414"/>
</dbReference>
<comment type="cofactor">
    <cofactor evidence="1 9">
        <name>pyridoxal 5'-phosphate</name>
        <dbReference type="ChEBI" id="CHEBI:597326"/>
    </cofactor>
</comment>
<dbReference type="GO" id="GO:0004123">
    <property type="term" value="F:cystathionine gamma-lyase activity"/>
    <property type="evidence" value="ECO:0007669"/>
    <property type="project" value="TreeGrafter"/>
</dbReference>
<keyword evidence="6" id="KW-0198">Cysteine biosynthesis</keyword>
<keyword evidence="6" id="KW-0028">Amino-acid biosynthesis</keyword>
<dbReference type="EMBL" id="NBSH01000006">
    <property type="protein sequence ID" value="ORX37172.1"/>
    <property type="molecule type" value="Genomic_DNA"/>
</dbReference>